<proteinExistence type="predicted"/>
<evidence type="ECO:0000313" key="2">
    <source>
        <dbReference type="Proteomes" id="UP000035900"/>
    </source>
</evidence>
<dbReference type="AlphaFoldDB" id="A0A0J7LFP7"/>
<evidence type="ECO:0000313" key="1">
    <source>
        <dbReference type="EMBL" id="KMQ67785.1"/>
    </source>
</evidence>
<accession>A0A0J7LFP7</accession>
<reference evidence="1 2" key="1">
    <citation type="journal article" date="2004" name="Int. J. Syst. Evol. Microbiol.">
        <title>Kaistella koreensis gen. nov., sp. nov., a novel member of the Chryseobacterium-Bergeyella-Riemerella branch.</title>
        <authorList>
            <person name="Kim M.K."/>
            <person name="Im W.T."/>
            <person name="Shin Y.K."/>
            <person name="Lim J.H."/>
            <person name="Kim S.H."/>
            <person name="Lee B.C."/>
            <person name="Park M.Y."/>
            <person name="Lee K.Y."/>
            <person name="Lee S.T."/>
        </authorList>
    </citation>
    <scope>NUCLEOTIDE SEQUENCE [LARGE SCALE GENOMIC DNA]</scope>
    <source>
        <strain evidence="1 2">CCUG 49689</strain>
    </source>
</reference>
<sequence length="164" mass="19623">MMPLKPFMILIMTILTFQSCRKNNDKIELAFEKEFSDSIKKNNAELFKYNYDELTPQKSYFVNSKLRFLKVHLGPELGSIDAKIYFDEKTKSIKKNVLRIIEVEDWKTEKLVDTIFVIYPNEKITHAYVNNKLATNKFNKRVYNWNKEFINNLKTDTEEKYNSR</sequence>
<organism evidence="1 2">
    <name type="scientific">Chryseobacterium koreense CCUG 49689</name>
    <dbReference type="NCBI Taxonomy" id="1304281"/>
    <lineage>
        <taxon>Bacteria</taxon>
        <taxon>Pseudomonadati</taxon>
        <taxon>Bacteroidota</taxon>
        <taxon>Flavobacteriia</taxon>
        <taxon>Flavobacteriales</taxon>
        <taxon>Weeksellaceae</taxon>
        <taxon>Chryseobacterium group</taxon>
        <taxon>Chryseobacterium</taxon>
    </lineage>
</organism>
<dbReference type="EMBL" id="LFNG01000054">
    <property type="protein sequence ID" value="KMQ67785.1"/>
    <property type="molecule type" value="Genomic_DNA"/>
</dbReference>
<keyword evidence="2" id="KW-1185">Reference proteome</keyword>
<gene>
    <name evidence="1" type="ORF">ACM44_14745</name>
</gene>
<comment type="caution">
    <text evidence="1">The sequence shown here is derived from an EMBL/GenBank/DDBJ whole genome shotgun (WGS) entry which is preliminary data.</text>
</comment>
<dbReference type="PATRIC" id="fig|1304281.5.peg.3224"/>
<name>A0A0J7LFP7_9FLAO</name>
<protein>
    <submittedName>
        <fullName evidence="1">Uncharacterized protein</fullName>
    </submittedName>
</protein>
<dbReference type="Proteomes" id="UP000035900">
    <property type="component" value="Unassembled WGS sequence"/>
</dbReference>
<dbReference type="PROSITE" id="PS51257">
    <property type="entry name" value="PROKAR_LIPOPROTEIN"/>
    <property type="match status" value="1"/>
</dbReference>